<comment type="similarity">
    <text evidence="1 2">Belongs to the cytochrome P450 family.</text>
</comment>
<keyword evidence="2" id="KW-0503">Monooxygenase</keyword>
<feature type="non-terminal residue" evidence="3">
    <location>
        <position position="1"/>
    </location>
</feature>
<dbReference type="PANTHER" id="PTHR46696">
    <property type="entry name" value="P450, PUTATIVE (EUROFUNG)-RELATED"/>
    <property type="match status" value="1"/>
</dbReference>
<reference evidence="4" key="1">
    <citation type="journal article" date="2019" name="Int. J. Syst. Evol. Microbiol.">
        <title>The Global Catalogue of Microorganisms (GCM) 10K type strain sequencing project: providing services to taxonomists for standard genome sequencing and annotation.</title>
        <authorList>
            <consortium name="The Broad Institute Genomics Platform"/>
            <consortium name="The Broad Institute Genome Sequencing Center for Infectious Disease"/>
            <person name="Wu L."/>
            <person name="Ma J."/>
        </authorList>
    </citation>
    <scope>NUCLEOTIDE SEQUENCE [LARGE SCALE GENOMIC DNA]</scope>
    <source>
        <strain evidence="4">CCUG 62974</strain>
    </source>
</reference>
<dbReference type="PANTHER" id="PTHR46696:SF1">
    <property type="entry name" value="CYTOCHROME P450 YJIB-RELATED"/>
    <property type="match status" value="1"/>
</dbReference>
<dbReference type="Gene3D" id="1.10.630.10">
    <property type="entry name" value="Cytochrome P450"/>
    <property type="match status" value="1"/>
</dbReference>
<dbReference type="InterPro" id="IPR017972">
    <property type="entry name" value="Cyt_P450_CS"/>
</dbReference>
<dbReference type="PROSITE" id="PS00086">
    <property type="entry name" value="CYTOCHROME_P450"/>
    <property type="match status" value="1"/>
</dbReference>
<protein>
    <submittedName>
        <fullName evidence="3">Cytochrome P450</fullName>
    </submittedName>
</protein>
<sequence>APHVATEDVRLGETLVRAGQVVVPLIDAANRDPGMFDEPGRFDPAREANPHLAFGHGRHFCPGAHLARAEIHVGLRALLGRFPGLALAVPAEELVWRRGMFIRGLRELPVRW</sequence>
<evidence type="ECO:0000313" key="3">
    <source>
        <dbReference type="EMBL" id="MFD0891549.1"/>
    </source>
</evidence>
<evidence type="ECO:0000256" key="1">
    <source>
        <dbReference type="ARBA" id="ARBA00010617"/>
    </source>
</evidence>
<dbReference type="PRINTS" id="PR00359">
    <property type="entry name" value="BP450"/>
</dbReference>
<keyword evidence="2" id="KW-0479">Metal-binding</keyword>
<keyword evidence="2" id="KW-0408">Iron</keyword>
<dbReference type="SUPFAM" id="SSF48264">
    <property type="entry name" value="Cytochrome P450"/>
    <property type="match status" value="1"/>
</dbReference>
<comment type="caution">
    <text evidence="3">The sequence shown here is derived from an EMBL/GenBank/DDBJ whole genome shotgun (WGS) entry which is preliminary data.</text>
</comment>
<proteinExistence type="inferred from homology"/>
<dbReference type="Pfam" id="PF00067">
    <property type="entry name" value="p450"/>
    <property type="match status" value="1"/>
</dbReference>
<dbReference type="InterPro" id="IPR002397">
    <property type="entry name" value="Cyt_P450_B"/>
</dbReference>
<dbReference type="Proteomes" id="UP001597024">
    <property type="component" value="Unassembled WGS sequence"/>
</dbReference>
<dbReference type="EMBL" id="JBHTHX010003278">
    <property type="protein sequence ID" value="MFD0891549.1"/>
    <property type="molecule type" value="Genomic_DNA"/>
</dbReference>
<dbReference type="InterPro" id="IPR036396">
    <property type="entry name" value="Cyt_P450_sf"/>
</dbReference>
<evidence type="ECO:0000313" key="4">
    <source>
        <dbReference type="Proteomes" id="UP001597024"/>
    </source>
</evidence>
<evidence type="ECO:0000256" key="2">
    <source>
        <dbReference type="RuleBase" id="RU000461"/>
    </source>
</evidence>
<keyword evidence="4" id="KW-1185">Reference proteome</keyword>
<accession>A0ABW3E8L6</accession>
<keyword evidence="2" id="KW-0349">Heme</keyword>
<name>A0ABW3E8L6_9ACTN</name>
<gene>
    <name evidence="3" type="ORF">ACFQ08_43960</name>
</gene>
<keyword evidence="2" id="KW-0560">Oxidoreductase</keyword>
<dbReference type="InterPro" id="IPR001128">
    <property type="entry name" value="Cyt_P450"/>
</dbReference>
<organism evidence="3 4">
    <name type="scientific">Streptosporangium algeriense</name>
    <dbReference type="NCBI Taxonomy" id="1682748"/>
    <lineage>
        <taxon>Bacteria</taxon>
        <taxon>Bacillati</taxon>
        <taxon>Actinomycetota</taxon>
        <taxon>Actinomycetes</taxon>
        <taxon>Streptosporangiales</taxon>
        <taxon>Streptosporangiaceae</taxon>
        <taxon>Streptosporangium</taxon>
    </lineage>
</organism>